<dbReference type="PIRSF" id="PIRSF000446">
    <property type="entry name" value="Mct"/>
    <property type="match status" value="1"/>
</dbReference>
<comment type="similarity">
    <text evidence="4">Belongs to the fabD family.</text>
</comment>
<evidence type="ECO:0000256" key="3">
    <source>
        <dbReference type="ARBA" id="ARBA00048462"/>
    </source>
</evidence>
<comment type="caution">
    <text evidence="7">The sequence shown here is derived from an EMBL/GenBank/DDBJ whole genome shotgun (WGS) entry which is preliminary data.</text>
</comment>
<dbReference type="EC" id="2.3.1.39" evidence="4"/>
<dbReference type="PANTHER" id="PTHR42681:SF1">
    <property type="entry name" value="MALONYL-COA-ACYL CARRIER PROTEIN TRANSACYLASE, MITOCHONDRIAL"/>
    <property type="match status" value="1"/>
</dbReference>
<feature type="domain" description="Malonyl-CoA:ACP transacylase (MAT)" evidence="6">
    <location>
        <begin position="6"/>
        <end position="307"/>
    </location>
</feature>
<keyword evidence="1 4" id="KW-0808">Transferase</keyword>
<dbReference type="InterPro" id="IPR016035">
    <property type="entry name" value="Acyl_Trfase/lysoPLipase"/>
</dbReference>
<dbReference type="Gene3D" id="3.40.366.10">
    <property type="entry name" value="Malonyl-Coenzyme A Acyl Carrier Protein, domain 2"/>
    <property type="match status" value="1"/>
</dbReference>
<evidence type="ECO:0000313" key="7">
    <source>
        <dbReference type="EMBL" id="KRM33122.1"/>
    </source>
</evidence>
<dbReference type="Gene3D" id="3.30.70.250">
    <property type="entry name" value="Malonyl-CoA ACP transacylase, ACP-binding"/>
    <property type="match status" value="1"/>
</dbReference>
<evidence type="ECO:0000259" key="6">
    <source>
        <dbReference type="SMART" id="SM00827"/>
    </source>
</evidence>
<dbReference type="STRING" id="1423734.FC83_GL003203"/>
<dbReference type="AlphaFoldDB" id="A0A0R1XSH9"/>
<protein>
    <recommendedName>
        <fullName evidence="4">Malonyl CoA-acyl carrier protein transacylase</fullName>
        <ecNumber evidence="4">2.3.1.39</ecNumber>
    </recommendedName>
</protein>
<accession>A0A0R1XSH9</accession>
<feature type="active site" evidence="5">
    <location>
        <position position="195"/>
    </location>
</feature>
<dbReference type="GO" id="GO:0005829">
    <property type="term" value="C:cytosol"/>
    <property type="evidence" value="ECO:0007669"/>
    <property type="project" value="TreeGrafter"/>
</dbReference>
<sequence length="309" mass="32855">MKLAYLFSGQGAQYLNMGQDLYDNYKTYRDIIDQASAACGFDIQAKVHDEAALANTAMLQPMVVAMSLGVHALVADQLPKPVAHLGLSLGEYSALIGADALDLKTGIQLVTKRGQLMQTAAEKSKGKMVAVMTKDHAKVAEICGNIKAGYVNICNYNTSKQVVIGGDATAVDLAKVQLDDAGFKTIPLKVAGAFHTPLMSYAAVNLSADLRAAAFKDPKVLTLSNTLVVPFDHVNTAETLIDQITEPTHFAQCLQKLADMGVDTLVEVGPGHTLSGFARKTLKGVKTYHVEDQDTLTATVSALQGAMNA</sequence>
<dbReference type="SUPFAM" id="SSF52151">
    <property type="entry name" value="FabD/lysophospholipase-like"/>
    <property type="match status" value="1"/>
</dbReference>
<comment type="catalytic activity">
    <reaction evidence="3 4">
        <text>holo-[ACP] + malonyl-CoA = malonyl-[ACP] + CoA</text>
        <dbReference type="Rhea" id="RHEA:41792"/>
        <dbReference type="Rhea" id="RHEA-COMP:9623"/>
        <dbReference type="Rhea" id="RHEA-COMP:9685"/>
        <dbReference type="ChEBI" id="CHEBI:57287"/>
        <dbReference type="ChEBI" id="CHEBI:57384"/>
        <dbReference type="ChEBI" id="CHEBI:64479"/>
        <dbReference type="ChEBI" id="CHEBI:78449"/>
        <dbReference type="EC" id="2.3.1.39"/>
    </reaction>
</comment>
<dbReference type="SMART" id="SM00827">
    <property type="entry name" value="PKS_AT"/>
    <property type="match status" value="1"/>
</dbReference>
<evidence type="ECO:0000256" key="1">
    <source>
        <dbReference type="ARBA" id="ARBA00022679"/>
    </source>
</evidence>
<dbReference type="InterPro" id="IPR050858">
    <property type="entry name" value="Mal-CoA-ACP_Trans/PKS_FabD"/>
</dbReference>
<dbReference type="InterPro" id="IPR001227">
    <property type="entry name" value="Ac_transferase_dom_sf"/>
</dbReference>
<gene>
    <name evidence="7" type="ORF">FC83_GL003203</name>
</gene>
<dbReference type="InterPro" id="IPR024925">
    <property type="entry name" value="Malonyl_CoA-ACP_transAc"/>
</dbReference>
<proteinExistence type="inferred from homology"/>
<organism evidence="7 8">
    <name type="scientific">Agrilactobacillus composti DSM 18527 = JCM 14202</name>
    <dbReference type="NCBI Taxonomy" id="1423734"/>
    <lineage>
        <taxon>Bacteria</taxon>
        <taxon>Bacillati</taxon>
        <taxon>Bacillota</taxon>
        <taxon>Bacilli</taxon>
        <taxon>Lactobacillales</taxon>
        <taxon>Lactobacillaceae</taxon>
        <taxon>Agrilactobacillus</taxon>
    </lineage>
</organism>
<dbReference type="SUPFAM" id="SSF55048">
    <property type="entry name" value="Probable ACP-binding domain of malonyl-CoA ACP transacylase"/>
    <property type="match status" value="1"/>
</dbReference>
<evidence type="ECO:0000313" key="8">
    <source>
        <dbReference type="Proteomes" id="UP000051236"/>
    </source>
</evidence>
<dbReference type="GO" id="GO:0004314">
    <property type="term" value="F:[acyl-carrier-protein] S-malonyltransferase activity"/>
    <property type="evidence" value="ECO:0007669"/>
    <property type="project" value="UniProtKB-EC"/>
</dbReference>
<dbReference type="PANTHER" id="PTHR42681">
    <property type="entry name" value="MALONYL-COA-ACYL CARRIER PROTEIN TRANSACYLASE, MITOCHONDRIAL"/>
    <property type="match status" value="1"/>
</dbReference>
<dbReference type="InterPro" id="IPR016036">
    <property type="entry name" value="Malonyl_transacylase_ACP-bd"/>
</dbReference>
<dbReference type="EMBL" id="AZGA01000057">
    <property type="protein sequence ID" value="KRM33122.1"/>
    <property type="molecule type" value="Genomic_DNA"/>
</dbReference>
<reference evidence="7 8" key="1">
    <citation type="journal article" date="2015" name="Genome Announc.">
        <title>Expanding the biotechnology potential of lactobacilli through comparative genomics of 213 strains and associated genera.</title>
        <authorList>
            <person name="Sun Z."/>
            <person name="Harris H.M."/>
            <person name="McCann A."/>
            <person name="Guo C."/>
            <person name="Argimon S."/>
            <person name="Zhang W."/>
            <person name="Yang X."/>
            <person name="Jeffery I.B."/>
            <person name="Cooney J.C."/>
            <person name="Kagawa T.F."/>
            <person name="Liu W."/>
            <person name="Song Y."/>
            <person name="Salvetti E."/>
            <person name="Wrobel A."/>
            <person name="Rasinkangas P."/>
            <person name="Parkhill J."/>
            <person name="Rea M.C."/>
            <person name="O'Sullivan O."/>
            <person name="Ritari J."/>
            <person name="Douillard F.P."/>
            <person name="Paul Ross R."/>
            <person name="Yang R."/>
            <person name="Briner A.E."/>
            <person name="Felis G.E."/>
            <person name="de Vos W.M."/>
            <person name="Barrangou R."/>
            <person name="Klaenhammer T.R."/>
            <person name="Caufield P.W."/>
            <person name="Cui Y."/>
            <person name="Zhang H."/>
            <person name="O'Toole P.W."/>
        </authorList>
    </citation>
    <scope>NUCLEOTIDE SEQUENCE [LARGE SCALE GENOMIC DNA]</scope>
    <source>
        <strain evidence="7 8">DSM 18527</strain>
    </source>
</reference>
<evidence type="ECO:0000256" key="4">
    <source>
        <dbReference type="PIRNR" id="PIRNR000446"/>
    </source>
</evidence>
<keyword evidence="8" id="KW-1185">Reference proteome</keyword>
<dbReference type="PATRIC" id="fig|1423734.3.peg.3252"/>
<dbReference type="InterPro" id="IPR014043">
    <property type="entry name" value="Acyl_transferase_dom"/>
</dbReference>
<name>A0A0R1XSH9_9LACO</name>
<feature type="active site" evidence="5">
    <location>
        <position position="88"/>
    </location>
</feature>
<evidence type="ECO:0000256" key="5">
    <source>
        <dbReference type="PIRSR" id="PIRSR000446-1"/>
    </source>
</evidence>
<dbReference type="eggNOG" id="COG0331">
    <property type="taxonomic scope" value="Bacteria"/>
</dbReference>
<dbReference type="RefSeq" id="WP_057002694.1">
    <property type="nucleotide sequence ID" value="NZ_AZGA01000057.1"/>
</dbReference>
<dbReference type="GO" id="GO:0006633">
    <property type="term" value="P:fatty acid biosynthetic process"/>
    <property type="evidence" value="ECO:0007669"/>
    <property type="project" value="TreeGrafter"/>
</dbReference>
<dbReference type="Pfam" id="PF00698">
    <property type="entry name" value="Acyl_transf_1"/>
    <property type="match status" value="1"/>
</dbReference>
<dbReference type="Proteomes" id="UP000051236">
    <property type="component" value="Unassembled WGS sequence"/>
</dbReference>
<keyword evidence="2 4" id="KW-0012">Acyltransferase</keyword>
<evidence type="ECO:0000256" key="2">
    <source>
        <dbReference type="ARBA" id="ARBA00023315"/>
    </source>
</evidence>